<gene>
    <name evidence="3" type="primary">TIM50</name>
    <name evidence="3" type="ORF">KSP39_PZI013774</name>
</gene>
<dbReference type="EMBL" id="JBBWWQ010000011">
    <property type="protein sequence ID" value="KAK8935286.1"/>
    <property type="molecule type" value="Genomic_DNA"/>
</dbReference>
<dbReference type="InterPro" id="IPR011948">
    <property type="entry name" value="Dullard_phosphatase"/>
</dbReference>
<keyword evidence="4" id="KW-1185">Reference proteome</keyword>
<dbReference type="PROSITE" id="PS50969">
    <property type="entry name" value="FCP1"/>
    <property type="match status" value="1"/>
</dbReference>
<evidence type="ECO:0000259" key="2">
    <source>
        <dbReference type="PROSITE" id="PS50969"/>
    </source>
</evidence>
<dbReference type="InterPro" id="IPR050365">
    <property type="entry name" value="TIM50"/>
</dbReference>
<dbReference type="Proteomes" id="UP001418222">
    <property type="component" value="Unassembled WGS sequence"/>
</dbReference>
<dbReference type="PANTHER" id="PTHR12210">
    <property type="entry name" value="DULLARD PROTEIN PHOSPHATASE"/>
    <property type="match status" value="1"/>
</dbReference>
<feature type="region of interest" description="Disordered" evidence="1">
    <location>
        <begin position="1"/>
        <end position="38"/>
    </location>
</feature>
<evidence type="ECO:0000256" key="1">
    <source>
        <dbReference type="SAM" id="MobiDB-lite"/>
    </source>
</evidence>
<feature type="compositionally biased region" description="Low complexity" evidence="1">
    <location>
        <begin position="87"/>
        <end position="96"/>
    </location>
</feature>
<dbReference type="GO" id="GO:0016791">
    <property type="term" value="F:phosphatase activity"/>
    <property type="evidence" value="ECO:0007669"/>
    <property type="project" value="InterPro"/>
</dbReference>
<reference evidence="3 4" key="1">
    <citation type="journal article" date="2022" name="Nat. Plants">
        <title>Genomes of leafy and leafless Platanthera orchids illuminate the evolution of mycoheterotrophy.</title>
        <authorList>
            <person name="Li M.H."/>
            <person name="Liu K.W."/>
            <person name="Li Z."/>
            <person name="Lu H.C."/>
            <person name="Ye Q.L."/>
            <person name="Zhang D."/>
            <person name="Wang J.Y."/>
            <person name="Li Y.F."/>
            <person name="Zhong Z.M."/>
            <person name="Liu X."/>
            <person name="Yu X."/>
            <person name="Liu D.K."/>
            <person name="Tu X.D."/>
            <person name="Liu B."/>
            <person name="Hao Y."/>
            <person name="Liao X.Y."/>
            <person name="Jiang Y.T."/>
            <person name="Sun W.H."/>
            <person name="Chen J."/>
            <person name="Chen Y.Q."/>
            <person name="Ai Y."/>
            <person name="Zhai J.W."/>
            <person name="Wu S.S."/>
            <person name="Zhou Z."/>
            <person name="Hsiao Y.Y."/>
            <person name="Wu W.L."/>
            <person name="Chen Y.Y."/>
            <person name="Lin Y.F."/>
            <person name="Hsu J.L."/>
            <person name="Li C.Y."/>
            <person name="Wang Z.W."/>
            <person name="Zhao X."/>
            <person name="Zhong W.Y."/>
            <person name="Ma X.K."/>
            <person name="Ma L."/>
            <person name="Huang J."/>
            <person name="Chen G.Z."/>
            <person name="Huang M.Z."/>
            <person name="Huang L."/>
            <person name="Peng D.H."/>
            <person name="Luo Y.B."/>
            <person name="Zou S.Q."/>
            <person name="Chen S.P."/>
            <person name="Lan S."/>
            <person name="Tsai W.C."/>
            <person name="Van de Peer Y."/>
            <person name="Liu Z.J."/>
        </authorList>
    </citation>
    <scope>NUCLEOTIDE SEQUENCE [LARGE SCALE GENOMIC DNA]</scope>
    <source>
        <strain evidence="3">Lor287</strain>
    </source>
</reference>
<name>A0AAP0BBN2_9ASPA</name>
<dbReference type="Gene3D" id="3.40.50.1000">
    <property type="entry name" value="HAD superfamily/HAD-like"/>
    <property type="match status" value="1"/>
</dbReference>
<dbReference type="AlphaFoldDB" id="A0AAP0BBN2"/>
<dbReference type="SUPFAM" id="SSF56784">
    <property type="entry name" value="HAD-like"/>
    <property type="match status" value="1"/>
</dbReference>
<dbReference type="InterPro" id="IPR004274">
    <property type="entry name" value="FCP1_dom"/>
</dbReference>
<feature type="domain" description="FCP1 homology" evidence="2">
    <location>
        <begin position="101"/>
        <end position="263"/>
    </location>
</feature>
<sequence>MVSKNTRKTLTKSSKHSPRSTRRRPGKPSHSPLKSLTSAATSINRSFRSCRRRFVKIFASISIFHTPNKVKQGFRRLGPTAEDTKWTSSPPASTAALPPPSTPGRKTVFLDLDETLIHSCTGIPPERYDFTVRPKIDGQEIIFYVLRRPGAEELLRAAAESFEVVIFTAGLKEYASLVLDKLDPDGALISHRLYRDSCREAECGRLMKDLSGLGRDLGKVVIVDDNPASYALQKENAVPVAPFVVDDPSDRELVRVIEFLDFAARFEDMRTAVSFFLSGEPKREERVNGLHSFSSIPKTSA</sequence>
<dbReference type="FunFam" id="3.40.50.1000:FF:000093">
    <property type="entry name" value="NLI interacting factor-like phosphatase family protein"/>
    <property type="match status" value="1"/>
</dbReference>
<dbReference type="SMART" id="SM00577">
    <property type="entry name" value="CPDc"/>
    <property type="match status" value="1"/>
</dbReference>
<dbReference type="NCBIfam" id="TIGR02251">
    <property type="entry name" value="HIF-SF_euk"/>
    <property type="match status" value="1"/>
</dbReference>
<dbReference type="CDD" id="cd07521">
    <property type="entry name" value="HAD_FCP1-like"/>
    <property type="match status" value="1"/>
</dbReference>
<protein>
    <submittedName>
        <fullName evidence="3">Mitochondrial import inner membrane translocase subunit TIM50</fullName>
    </submittedName>
</protein>
<comment type="caution">
    <text evidence="3">The sequence shown here is derived from an EMBL/GenBank/DDBJ whole genome shotgun (WGS) entry which is preliminary data.</text>
</comment>
<feature type="compositionally biased region" description="Basic residues" evidence="1">
    <location>
        <begin position="1"/>
        <end position="27"/>
    </location>
</feature>
<dbReference type="Pfam" id="PF03031">
    <property type="entry name" value="NIF"/>
    <property type="match status" value="1"/>
</dbReference>
<dbReference type="InterPro" id="IPR023214">
    <property type="entry name" value="HAD_sf"/>
</dbReference>
<accession>A0AAP0BBN2</accession>
<feature type="region of interest" description="Disordered" evidence="1">
    <location>
        <begin position="80"/>
        <end position="104"/>
    </location>
</feature>
<evidence type="ECO:0000313" key="4">
    <source>
        <dbReference type="Proteomes" id="UP001418222"/>
    </source>
</evidence>
<proteinExistence type="predicted"/>
<organism evidence="3 4">
    <name type="scientific">Platanthera zijinensis</name>
    <dbReference type="NCBI Taxonomy" id="2320716"/>
    <lineage>
        <taxon>Eukaryota</taxon>
        <taxon>Viridiplantae</taxon>
        <taxon>Streptophyta</taxon>
        <taxon>Embryophyta</taxon>
        <taxon>Tracheophyta</taxon>
        <taxon>Spermatophyta</taxon>
        <taxon>Magnoliopsida</taxon>
        <taxon>Liliopsida</taxon>
        <taxon>Asparagales</taxon>
        <taxon>Orchidaceae</taxon>
        <taxon>Orchidoideae</taxon>
        <taxon>Orchideae</taxon>
        <taxon>Orchidinae</taxon>
        <taxon>Platanthera</taxon>
    </lineage>
</organism>
<evidence type="ECO:0000313" key="3">
    <source>
        <dbReference type="EMBL" id="KAK8935286.1"/>
    </source>
</evidence>
<dbReference type="InterPro" id="IPR036412">
    <property type="entry name" value="HAD-like_sf"/>
</dbReference>